<dbReference type="InterPro" id="IPR016032">
    <property type="entry name" value="Sig_transdc_resp-reg_C-effctor"/>
</dbReference>
<protein>
    <recommendedName>
        <fullName evidence="2">HTH luxR-type domain-containing protein</fullName>
    </recommendedName>
</protein>
<keyword evidence="4" id="KW-1185">Reference proteome</keyword>
<dbReference type="SMART" id="SM00421">
    <property type="entry name" value="HTH_LUXR"/>
    <property type="match status" value="1"/>
</dbReference>
<proteinExistence type="predicted"/>
<organism evidence="3 4">
    <name type="scientific">Streptomyces colonosanans</name>
    <dbReference type="NCBI Taxonomy" id="1428652"/>
    <lineage>
        <taxon>Bacteria</taxon>
        <taxon>Bacillati</taxon>
        <taxon>Actinomycetota</taxon>
        <taxon>Actinomycetes</taxon>
        <taxon>Kitasatosporales</taxon>
        <taxon>Streptomycetaceae</taxon>
        <taxon>Streptomyces</taxon>
    </lineage>
</organism>
<evidence type="ECO:0000313" key="4">
    <source>
        <dbReference type="Proteomes" id="UP000179935"/>
    </source>
</evidence>
<dbReference type="SUPFAM" id="SSF46894">
    <property type="entry name" value="C-terminal effector domain of the bipartite response regulators"/>
    <property type="match status" value="1"/>
</dbReference>
<dbReference type="PANTHER" id="PTHR34293">
    <property type="entry name" value="HTH-TYPE TRANSCRIPTIONAL REGULATOR TRMBL2"/>
    <property type="match status" value="1"/>
</dbReference>
<dbReference type="SUPFAM" id="SSF46785">
    <property type="entry name" value="Winged helix' DNA-binding domain"/>
    <property type="match status" value="1"/>
</dbReference>
<dbReference type="InterPro" id="IPR036388">
    <property type="entry name" value="WH-like_DNA-bd_sf"/>
</dbReference>
<dbReference type="Pfam" id="PF01978">
    <property type="entry name" value="TrmB"/>
    <property type="match status" value="1"/>
</dbReference>
<evidence type="ECO:0000259" key="2">
    <source>
        <dbReference type="SMART" id="SM00421"/>
    </source>
</evidence>
<dbReference type="InterPro" id="IPR002831">
    <property type="entry name" value="Tscrpt_reg_TrmB_N"/>
</dbReference>
<reference evidence="3 4" key="1">
    <citation type="submission" date="2016-10" db="EMBL/GenBank/DDBJ databases">
        <title>Genome sequence of Streptomyces sp. MUSC 93.</title>
        <authorList>
            <person name="Lee L.-H."/>
            <person name="Ser H.-L."/>
            <person name="Law J.W.-F."/>
        </authorList>
    </citation>
    <scope>NUCLEOTIDE SEQUENCE [LARGE SCALE GENOMIC DNA]</scope>
    <source>
        <strain evidence="3 4">MUSC 93</strain>
    </source>
</reference>
<dbReference type="AlphaFoldDB" id="A0A1S2NZ54"/>
<name>A0A1S2NZ54_9ACTN</name>
<evidence type="ECO:0000313" key="3">
    <source>
        <dbReference type="EMBL" id="OIJ86485.1"/>
    </source>
</evidence>
<dbReference type="PANTHER" id="PTHR34293:SF1">
    <property type="entry name" value="HTH-TYPE TRANSCRIPTIONAL REGULATOR TRMBL2"/>
    <property type="match status" value="1"/>
</dbReference>
<comment type="caution">
    <text evidence="3">The sequence shown here is derived from an EMBL/GenBank/DDBJ whole genome shotgun (WGS) entry which is preliminary data.</text>
</comment>
<dbReference type="InterPro" id="IPR051797">
    <property type="entry name" value="TrmB-like"/>
</dbReference>
<accession>A0A1S2NZ54</accession>
<dbReference type="InterPro" id="IPR036390">
    <property type="entry name" value="WH_DNA-bd_sf"/>
</dbReference>
<dbReference type="Gene3D" id="1.10.10.10">
    <property type="entry name" value="Winged helix-like DNA-binding domain superfamily/Winged helix DNA-binding domain"/>
    <property type="match status" value="2"/>
</dbReference>
<dbReference type="EMBL" id="MLYP01000075">
    <property type="protein sequence ID" value="OIJ86485.1"/>
    <property type="molecule type" value="Genomic_DNA"/>
</dbReference>
<gene>
    <name evidence="3" type="ORF">BIV24_26460</name>
</gene>
<feature type="region of interest" description="Disordered" evidence="1">
    <location>
        <begin position="249"/>
        <end position="275"/>
    </location>
</feature>
<feature type="compositionally biased region" description="Pro residues" evidence="1">
    <location>
        <begin position="259"/>
        <end position="269"/>
    </location>
</feature>
<dbReference type="STRING" id="1428652.BIV24_26460"/>
<feature type="domain" description="HTH luxR-type" evidence="2">
    <location>
        <begin position="269"/>
        <end position="326"/>
    </location>
</feature>
<dbReference type="InterPro" id="IPR000792">
    <property type="entry name" value="Tscrpt_reg_LuxR_C"/>
</dbReference>
<feature type="compositionally biased region" description="Low complexity" evidence="1">
    <location>
        <begin position="249"/>
        <end position="258"/>
    </location>
</feature>
<dbReference type="Pfam" id="PF13384">
    <property type="entry name" value="HTH_23"/>
    <property type="match status" value="1"/>
</dbReference>
<dbReference type="GO" id="GO:0006355">
    <property type="term" value="P:regulation of DNA-templated transcription"/>
    <property type="evidence" value="ECO:0007669"/>
    <property type="project" value="InterPro"/>
</dbReference>
<evidence type="ECO:0000256" key="1">
    <source>
        <dbReference type="SAM" id="MobiDB-lite"/>
    </source>
</evidence>
<dbReference type="GO" id="GO:0003677">
    <property type="term" value="F:DNA binding"/>
    <property type="evidence" value="ECO:0007669"/>
    <property type="project" value="InterPro"/>
</dbReference>
<sequence length="332" mass="36448">MRAVGVPRFDEGVYRTLLGYRDATPAELGRDLGFPTDRVDRALTRLRHQGLVSRLSGRRRRYTAIEPDAAVETLVRHRTTQLEAVRTTAMELSSLFHSVQRGDGRGGAVELLEGPQSLGRWFVRLQHQVQVEMLVLDRPPYALAQSNPIEPASLAGGVRWRGIYTPEALEVPGALEEIERLAALGEESRVLPDLPMKLAIADRQVALLPLSLDLGTSRALLVRESTLLDALIDLFECYWERALPLMHGGQPTAGGPHPAGGPDPAGPDPDGPDEADRALVALLASGMTDAAIARRLGLSTRTMRRRTRRLFDQLSASNRFQAGIQAARRGWL</sequence>
<dbReference type="Proteomes" id="UP000179935">
    <property type="component" value="Unassembled WGS sequence"/>
</dbReference>